<keyword evidence="1" id="KW-0812">Transmembrane</keyword>
<evidence type="ECO:0000313" key="4">
    <source>
        <dbReference type="EMBL" id="GAA4316481.1"/>
    </source>
</evidence>
<dbReference type="PIRSF" id="PIRSF018266">
    <property type="entry name" value="FecR"/>
    <property type="match status" value="1"/>
</dbReference>
<proteinExistence type="predicted"/>
<organism evidence="4 5">
    <name type="scientific">Compostibacter hankyongensis</name>
    <dbReference type="NCBI Taxonomy" id="1007089"/>
    <lineage>
        <taxon>Bacteria</taxon>
        <taxon>Pseudomonadati</taxon>
        <taxon>Bacteroidota</taxon>
        <taxon>Chitinophagia</taxon>
        <taxon>Chitinophagales</taxon>
        <taxon>Chitinophagaceae</taxon>
        <taxon>Compostibacter</taxon>
    </lineage>
</organism>
<evidence type="ECO:0000259" key="3">
    <source>
        <dbReference type="Pfam" id="PF16344"/>
    </source>
</evidence>
<feature type="domain" description="FecR protein" evidence="2">
    <location>
        <begin position="148"/>
        <end position="240"/>
    </location>
</feature>
<protein>
    <submittedName>
        <fullName evidence="4">DUF4974 domain-containing protein</fullName>
    </submittedName>
</protein>
<keyword evidence="5" id="KW-1185">Reference proteome</keyword>
<evidence type="ECO:0000259" key="2">
    <source>
        <dbReference type="Pfam" id="PF04773"/>
    </source>
</evidence>
<gene>
    <name evidence="4" type="ORF">GCM10023143_28380</name>
</gene>
<dbReference type="Proteomes" id="UP001501207">
    <property type="component" value="Unassembled WGS sequence"/>
</dbReference>
<dbReference type="Pfam" id="PF16344">
    <property type="entry name" value="FecR_C"/>
    <property type="match status" value="1"/>
</dbReference>
<evidence type="ECO:0000256" key="1">
    <source>
        <dbReference type="SAM" id="Phobius"/>
    </source>
</evidence>
<dbReference type="InterPro" id="IPR006860">
    <property type="entry name" value="FecR"/>
</dbReference>
<feature type="domain" description="Protein FecR C-terminal" evidence="3">
    <location>
        <begin position="289"/>
        <end position="356"/>
    </location>
</feature>
<dbReference type="InterPro" id="IPR012373">
    <property type="entry name" value="Ferrdict_sens_TM"/>
</dbReference>
<dbReference type="Pfam" id="PF04773">
    <property type="entry name" value="FecR"/>
    <property type="match status" value="1"/>
</dbReference>
<dbReference type="RefSeq" id="WP_344980469.1">
    <property type="nucleotide sequence ID" value="NZ_BAABFN010000009.1"/>
</dbReference>
<evidence type="ECO:0000313" key="5">
    <source>
        <dbReference type="Proteomes" id="UP001501207"/>
    </source>
</evidence>
<comment type="caution">
    <text evidence="4">The sequence shown here is derived from an EMBL/GenBank/DDBJ whole genome shotgun (WGS) entry which is preliminary data.</text>
</comment>
<sequence>MADLGDMRAPLLKYIAGEADEEETIKVEQWLAETPEHFKEFERLWDLWYAVGTATNVYRFDVDRAWKAVSENQDVAAQKKTRFVSRPMIGIGIAAAVLAILFAAIGWWRNDHGRPGFAAGGKATAEDAAALHDRPEKNGLKNTDTKVDLKTRPGERERRTLPDGSVAWLNGNTSVSFCSSASGKRIVYLTGEAFFDVKQSAEHPFIVKTAYATISVLGTRFNVTAYGNDSLTEAVLTRGAIAFNVRVNNHEMSRKIEPGEKVSINRISDQLKVISVDTSFYSSWTEGVLVFRSEAFGQVARAMERKYNVSFIFLDKSLVAKRLSGYFDRETLKEALDALQLTLPFRYRIHDREVVISQDSEMSP</sequence>
<accession>A0ABP8G365</accession>
<reference evidence="5" key="1">
    <citation type="journal article" date="2019" name="Int. J. Syst. Evol. Microbiol.">
        <title>The Global Catalogue of Microorganisms (GCM) 10K type strain sequencing project: providing services to taxonomists for standard genome sequencing and annotation.</title>
        <authorList>
            <consortium name="The Broad Institute Genomics Platform"/>
            <consortium name="The Broad Institute Genome Sequencing Center for Infectious Disease"/>
            <person name="Wu L."/>
            <person name="Ma J."/>
        </authorList>
    </citation>
    <scope>NUCLEOTIDE SEQUENCE [LARGE SCALE GENOMIC DNA]</scope>
    <source>
        <strain evidence="5">JCM 17664</strain>
    </source>
</reference>
<keyword evidence="1" id="KW-0472">Membrane</keyword>
<name>A0ABP8G365_9BACT</name>
<dbReference type="PANTHER" id="PTHR30273">
    <property type="entry name" value="PERIPLASMIC SIGNAL SENSOR AND SIGMA FACTOR ACTIVATOR FECR-RELATED"/>
    <property type="match status" value="1"/>
</dbReference>
<feature type="transmembrane region" description="Helical" evidence="1">
    <location>
        <begin position="88"/>
        <end position="108"/>
    </location>
</feature>
<dbReference type="EMBL" id="BAABFN010000009">
    <property type="protein sequence ID" value="GAA4316481.1"/>
    <property type="molecule type" value="Genomic_DNA"/>
</dbReference>
<dbReference type="PANTHER" id="PTHR30273:SF2">
    <property type="entry name" value="PROTEIN FECR"/>
    <property type="match status" value="1"/>
</dbReference>
<dbReference type="Gene3D" id="3.55.50.30">
    <property type="match status" value="1"/>
</dbReference>
<dbReference type="Gene3D" id="2.60.120.1440">
    <property type="match status" value="1"/>
</dbReference>
<dbReference type="InterPro" id="IPR032508">
    <property type="entry name" value="FecR_C"/>
</dbReference>
<keyword evidence="1" id="KW-1133">Transmembrane helix</keyword>